<dbReference type="GO" id="GO:0004930">
    <property type="term" value="F:G protein-coupled receptor activity"/>
    <property type="evidence" value="ECO:0007669"/>
    <property type="project" value="UniProtKB-KW"/>
</dbReference>
<evidence type="ECO:0000256" key="6">
    <source>
        <dbReference type="ARBA" id="ARBA00023170"/>
    </source>
</evidence>
<keyword evidence="6" id="KW-0675">Receptor</keyword>
<evidence type="ECO:0000256" key="2">
    <source>
        <dbReference type="ARBA" id="ARBA00007242"/>
    </source>
</evidence>
<feature type="transmembrane region" description="Helical" evidence="10">
    <location>
        <begin position="471"/>
        <end position="492"/>
    </location>
</feature>
<name>A0A9X0CSZ0_9CNID</name>
<sequence>MITIVHHRDVWLRKLCGAEAADTSTTAEEQSKSRIESVIGALRRVADVEQQLLENKGCDKVDLLNITFDERRWKKEALLTVQVANLMTSLWRSRGENGYPVAANDALLYHFVRSIVLFSPPVFGSVICFDNYLYKNYTRFCPYAFRDPELNGSVHVIDIVSASEGYDYTTDINAIWWHKPKRKALSSKPRSVAGYYEERYNTTAKDVRKNWFSRMSLLRMGHGRVRTSIALVESGVVSIDVVLSDIDINQCDDQDHSESSDGDKPGIDYEFGNLMEFMGTHLCKPSTKCETIPNQGFKRGSYICTCKRGYYFPDPNASLKAFNGALIEREHDRRLRGEPNTYEDNFECSRCSIGCDECVDDSPCVYSLNIVIRLTLCILNGVIMGVTVAFAVYVAMHWKDRIFKASSPRFMEIILLGATFMYSTDLLFSYEFHELMREKRRKKKERKHLGPVALIFRVRSARKLALTDGVLLRRLCLLVLLYSSYLTVWTVMEPPSVEIALTSDDLKYGRCVENWFDLTLIFGRYCGVDLGRCGCSLLRSEIDNRFTHGGQSHNERNQQPRHDICTGLCTHPYGLLHRVSSHVYSQVFTSASMQRTVTSAVSSNNNMLVPDDEIVVERAAFQQEQLLKKENQVLKDEVRRLSEKLATLQSAL</sequence>
<evidence type="ECO:0000256" key="1">
    <source>
        <dbReference type="ARBA" id="ARBA00004651"/>
    </source>
</evidence>
<keyword evidence="3" id="KW-1003">Cell membrane</keyword>
<dbReference type="EMBL" id="MU826827">
    <property type="protein sequence ID" value="KAJ7374922.1"/>
    <property type="molecule type" value="Genomic_DNA"/>
</dbReference>
<keyword evidence="10" id="KW-0472">Membrane</keyword>
<dbReference type="PANTHER" id="PTHR32546:SF26">
    <property type="entry name" value="SMOG, ISOFORM D"/>
    <property type="match status" value="1"/>
</dbReference>
<protein>
    <recommendedName>
        <fullName evidence="11">GPR158/179 extracellular domain-containing protein</fullName>
    </recommendedName>
</protein>
<evidence type="ECO:0000313" key="13">
    <source>
        <dbReference type="Proteomes" id="UP001163046"/>
    </source>
</evidence>
<keyword evidence="5" id="KW-0297">G-protein coupled receptor</keyword>
<comment type="subcellular location">
    <subcellularLocation>
        <location evidence="1">Cell membrane</location>
        <topology evidence="1">Multi-pass membrane protein</topology>
    </subcellularLocation>
</comment>
<dbReference type="InterPro" id="IPR054714">
    <property type="entry name" value="GPR158_179_extracellular"/>
</dbReference>
<organism evidence="12 13">
    <name type="scientific">Desmophyllum pertusum</name>
    <dbReference type="NCBI Taxonomy" id="174260"/>
    <lineage>
        <taxon>Eukaryota</taxon>
        <taxon>Metazoa</taxon>
        <taxon>Cnidaria</taxon>
        <taxon>Anthozoa</taxon>
        <taxon>Hexacorallia</taxon>
        <taxon>Scleractinia</taxon>
        <taxon>Caryophylliina</taxon>
        <taxon>Caryophylliidae</taxon>
        <taxon>Desmophyllum</taxon>
    </lineage>
</organism>
<dbReference type="AlphaFoldDB" id="A0A9X0CSZ0"/>
<keyword evidence="7" id="KW-0325">Glycoprotein</keyword>
<comment type="similarity">
    <text evidence="2">Belongs to the G-protein coupled receptor 3 family.</text>
</comment>
<evidence type="ECO:0000256" key="9">
    <source>
        <dbReference type="SAM" id="Coils"/>
    </source>
</evidence>
<accession>A0A9X0CSZ0</accession>
<keyword evidence="13" id="KW-1185">Reference proteome</keyword>
<keyword evidence="10" id="KW-0812">Transmembrane</keyword>
<dbReference type="InterPro" id="IPR043458">
    <property type="entry name" value="GPR158/179"/>
</dbReference>
<gene>
    <name evidence="12" type="ORF">OS493_005280</name>
</gene>
<feature type="transmembrane region" description="Helical" evidence="10">
    <location>
        <begin position="413"/>
        <end position="433"/>
    </location>
</feature>
<reference evidence="12" key="1">
    <citation type="submission" date="2023-01" db="EMBL/GenBank/DDBJ databases">
        <title>Genome assembly of the deep-sea coral Lophelia pertusa.</title>
        <authorList>
            <person name="Herrera S."/>
            <person name="Cordes E."/>
        </authorList>
    </citation>
    <scope>NUCLEOTIDE SEQUENCE</scope>
    <source>
        <strain evidence="12">USNM1676648</strain>
        <tissue evidence="12">Polyp</tissue>
    </source>
</reference>
<evidence type="ECO:0000313" key="12">
    <source>
        <dbReference type="EMBL" id="KAJ7374922.1"/>
    </source>
</evidence>
<feature type="domain" description="GPR158/179 extracellular" evidence="11">
    <location>
        <begin position="208"/>
        <end position="311"/>
    </location>
</feature>
<dbReference type="Pfam" id="PF22572">
    <property type="entry name" value="GPR158_179_EC"/>
    <property type="match status" value="1"/>
</dbReference>
<evidence type="ECO:0000256" key="7">
    <source>
        <dbReference type="ARBA" id="ARBA00023180"/>
    </source>
</evidence>
<dbReference type="GO" id="GO:0005886">
    <property type="term" value="C:plasma membrane"/>
    <property type="evidence" value="ECO:0007669"/>
    <property type="project" value="UniProtKB-SubCell"/>
</dbReference>
<dbReference type="InterPro" id="IPR009030">
    <property type="entry name" value="Growth_fac_rcpt_cys_sf"/>
</dbReference>
<feature type="transmembrane region" description="Helical" evidence="10">
    <location>
        <begin position="370"/>
        <end position="393"/>
    </location>
</feature>
<proteinExistence type="inferred from homology"/>
<dbReference type="OrthoDB" id="2129233at2759"/>
<evidence type="ECO:0000256" key="5">
    <source>
        <dbReference type="ARBA" id="ARBA00023040"/>
    </source>
</evidence>
<evidence type="ECO:0000256" key="8">
    <source>
        <dbReference type="ARBA" id="ARBA00023224"/>
    </source>
</evidence>
<keyword evidence="9" id="KW-0175">Coiled coil</keyword>
<feature type="coiled-coil region" evidence="9">
    <location>
        <begin position="624"/>
        <end position="651"/>
    </location>
</feature>
<keyword evidence="8" id="KW-0807">Transducer</keyword>
<evidence type="ECO:0000259" key="11">
    <source>
        <dbReference type="Pfam" id="PF22572"/>
    </source>
</evidence>
<evidence type="ECO:0000256" key="4">
    <source>
        <dbReference type="ARBA" id="ARBA00022729"/>
    </source>
</evidence>
<dbReference type="SUPFAM" id="SSF57184">
    <property type="entry name" value="Growth factor receptor domain"/>
    <property type="match status" value="1"/>
</dbReference>
<keyword evidence="10" id="KW-1133">Transmembrane helix</keyword>
<keyword evidence="4" id="KW-0732">Signal</keyword>
<evidence type="ECO:0000256" key="3">
    <source>
        <dbReference type="ARBA" id="ARBA00022475"/>
    </source>
</evidence>
<dbReference type="PANTHER" id="PTHR32546">
    <property type="entry name" value="G-PROTEIN COUPLED RECEPTOR 158-RELATED"/>
    <property type="match status" value="1"/>
</dbReference>
<evidence type="ECO:0000256" key="10">
    <source>
        <dbReference type="SAM" id="Phobius"/>
    </source>
</evidence>
<dbReference type="Proteomes" id="UP001163046">
    <property type="component" value="Unassembled WGS sequence"/>
</dbReference>
<dbReference type="Gene3D" id="3.30.450.20">
    <property type="entry name" value="PAS domain"/>
    <property type="match status" value="1"/>
</dbReference>
<comment type="caution">
    <text evidence="12">The sequence shown here is derived from an EMBL/GenBank/DDBJ whole genome shotgun (WGS) entry which is preliminary data.</text>
</comment>